<dbReference type="InterPro" id="IPR012337">
    <property type="entry name" value="RNaseH-like_sf"/>
</dbReference>
<organism evidence="4 5">
    <name type="scientific">Halomonas binhaiensis</name>
    <dbReference type="NCBI Taxonomy" id="2562282"/>
    <lineage>
        <taxon>Bacteria</taxon>
        <taxon>Pseudomonadati</taxon>
        <taxon>Pseudomonadota</taxon>
        <taxon>Gammaproteobacteria</taxon>
        <taxon>Oceanospirillales</taxon>
        <taxon>Halomonadaceae</taxon>
        <taxon>Halomonas</taxon>
    </lineage>
</organism>
<dbReference type="RefSeq" id="WP_149286217.1">
    <property type="nucleotide sequence ID" value="NZ_CP038437.2"/>
</dbReference>
<evidence type="ECO:0000256" key="2">
    <source>
        <dbReference type="ARBA" id="ARBA00022839"/>
    </source>
</evidence>
<reference evidence="4" key="1">
    <citation type="submission" date="2021-02" db="EMBL/GenBank/DDBJ databases">
        <title>Strain Y2R2, a novel species of the genus Halomonas.</title>
        <authorList>
            <person name="Huang H."/>
        </authorList>
    </citation>
    <scope>NUCLEOTIDE SEQUENCE</scope>
    <source>
        <strain evidence="4">Y2R2</strain>
    </source>
</reference>
<dbReference type="SUPFAM" id="SSF53098">
    <property type="entry name" value="Ribonuclease H-like"/>
    <property type="match status" value="1"/>
</dbReference>
<dbReference type="SMART" id="SM00479">
    <property type="entry name" value="EXOIII"/>
    <property type="match status" value="1"/>
</dbReference>
<gene>
    <name evidence="4" type="ORF">E4T21_17260</name>
</gene>
<dbReference type="GO" id="GO:0006259">
    <property type="term" value="P:DNA metabolic process"/>
    <property type="evidence" value="ECO:0007669"/>
    <property type="project" value="UniProtKB-ARBA"/>
</dbReference>
<keyword evidence="1" id="KW-0540">Nuclease</keyword>
<dbReference type="OrthoDB" id="6193218at2"/>
<dbReference type="AlphaFoldDB" id="A0A5C1NLR5"/>
<evidence type="ECO:0000313" key="4">
    <source>
        <dbReference type="EMBL" id="QEM83095.1"/>
    </source>
</evidence>
<keyword evidence="2 4" id="KW-0269">Exonuclease</keyword>
<evidence type="ECO:0000313" key="5">
    <source>
        <dbReference type="Proteomes" id="UP000324285"/>
    </source>
</evidence>
<dbReference type="GO" id="GO:0003676">
    <property type="term" value="F:nucleic acid binding"/>
    <property type="evidence" value="ECO:0007669"/>
    <property type="project" value="InterPro"/>
</dbReference>
<name>A0A5C1NLR5_9GAMM</name>
<sequence>MLRALRRVADRRRQANGDYAWLFNPYTGNELVSLDCETTGLDPKTAELVSIAAVRIRDDRVLTSESLDLRLAKPETLTGDSIRIHHLREMDLDDGLDIEEALSQLLDFIGNRPLVGWCIDFDLAILDRYLKAHLGFSLPNAVVDVAQKYRKHMRRSHPELIIQPEFEKVARQLDVPVMGRHTALGDAVTTALMHVRLQSGALLEKTHESS</sequence>
<feature type="domain" description="Exonuclease" evidence="3">
    <location>
        <begin position="30"/>
        <end position="203"/>
    </location>
</feature>
<dbReference type="Pfam" id="PF00929">
    <property type="entry name" value="RNase_T"/>
    <property type="match status" value="1"/>
</dbReference>
<evidence type="ECO:0000259" key="3">
    <source>
        <dbReference type="SMART" id="SM00479"/>
    </source>
</evidence>
<dbReference type="GO" id="GO:0008408">
    <property type="term" value="F:3'-5' exonuclease activity"/>
    <property type="evidence" value="ECO:0007669"/>
    <property type="project" value="TreeGrafter"/>
</dbReference>
<evidence type="ECO:0000256" key="1">
    <source>
        <dbReference type="ARBA" id="ARBA00022722"/>
    </source>
</evidence>
<dbReference type="Proteomes" id="UP000324285">
    <property type="component" value="Chromosome"/>
</dbReference>
<dbReference type="InterPro" id="IPR013520">
    <property type="entry name" value="Ribonucl_H"/>
</dbReference>
<dbReference type="InterPro" id="IPR036397">
    <property type="entry name" value="RNaseH_sf"/>
</dbReference>
<dbReference type="PANTHER" id="PTHR30231">
    <property type="entry name" value="DNA POLYMERASE III SUBUNIT EPSILON"/>
    <property type="match status" value="1"/>
</dbReference>
<dbReference type="EMBL" id="CP038437">
    <property type="protein sequence ID" value="QEM83095.1"/>
    <property type="molecule type" value="Genomic_DNA"/>
</dbReference>
<accession>A0A5C1NLR5</accession>
<dbReference type="CDD" id="cd06127">
    <property type="entry name" value="DEDDh"/>
    <property type="match status" value="1"/>
</dbReference>
<dbReference type="PANTHER" id="PTHR30231:SF7">
    <property type="entry name" value="BLR4117 PROTEIN"/>
    <property type="match status" value="1"/>
</dbReference>
<proteinExistence type="predicted"/>
<keyword evidence="5" id="KW-1185">Reference proteome</keyword>
<dbReference type="NCBIfam" id="NF006601">
    <property type="entry name" value="PRK09145.1"/>
    <property type="match status" value="1"/>
</dbReference>
<keyword evidence="2 4" id="KW-0378">Hydrolase</keyword>
<protein>
    <submittedName>
        <fullName evidence="4">3'-5' exonuclease</fullName>
    </submittedName>
</protein>
<dbReference type="Gene3D" id="3.30.420.10">
    <property type="entry name" value="Ribonuclease H-like superfamily/Ribonuclease H"/>
    <property type="match status" value="1"/>
</dbReference>
<dbReference type="KEGG" id="hbh:E4T21_17260"/>
<dbReference type="GO" id="GO:0005829">
    <property type="term" value="C:cytosol"/>
    <property type="evidence" value="ECO:0007669"/>
    <property type="project" value="TreeGrafter"/>
</dbReference>